<feature type="transmembrane region" description="Helical" evidence="7">
    <location>
        <begin position="12"/>
        <end position="34"/>
    </location>
</feature>
<evidence type="ECO:0000256" key="5">
    <source>
        <dbReference type="ARBA" id="ARBA00022989"/>
    </source>
</evidence>
<name>A0A455SNF6_9CHLR</name>
<dbReference type="InterPro" id="IPR000515">
    <property type="entry name" value="MetI-like"/>
</dbReference>
<proteinExistence type="inferred from homology"/>
<dbReference type="GO" id="GO:0055085">
    <property type="term" value="P:transmembrane transport"/>
    <property type="evidence" value="ECO:0007669"/>
    <property type="project" value="InterPro"/>
</dbReference>
<dbReference type="PANTHER" id="PTHR43744:SF6">
    <property type="entry name" value="ABC TRANSPORTER PERMEASE PROTEIN YESQ-RELATED"/>
    <property type="match status" value="1"/>
</dbReference>
<evidence type="ECO:0000256" key="6">
    <source>
        <dbReference type="ARBA" id="ARBA00023136"/>
    </source>
</evidence>
<feature type="transmembrane region" description="Helical" evidence="7">
    <location>
        <begin position="77"/>
        <end position="99"/>
    </location>
</feature>
<dbReference type="InterPro" id="IPR035906">
    <property type="entry name" value="MetI-like_sf"/>
</dbReference>
<feature type="domain" description="ABC transmembrane type-1" evidence="8">
    <location>
        <begin position="74"/>
        <end position="266"/>
    </location>
</feature>
<dbReference type="GO" id="GO:0005886">
    <property type="term" value="C:plasma membrane"/>
    <property type="evidence" value="ECO:0007669"/>
    <property type="project" value="UniProtKB-SubCell"/>
</dbReference>
<feature type="transmembrane region" description="Helical" evidence="7">
    <location>
        <begin position="186"/>
        <end position="211"/>
    </location>
</feature>
<evidence type="ECO:0000313" key="9">
    <source>
        <dbReference type="EMBL" id="BBH87745.1"/>
    </source>
</evidence>
<keyword evidence="5 7" id="KW-1133">Transmembrane helix</keyword>
<accession>A0A455SNF6</accession>
<evidence type="ECO:0000256" key="3">
    <source>
        <dbReference type="ARBA" id="ARBA00022475"/>
    </source>
</evidence>
<feature type="transmembrane region" description="Helical" evidence="7">
    <location>
        <begin position="145"/>
        <end position="165"/>
    </location>
</feature>
<evidence type="ECO:0000259" key="8">
    <source>
        <dbReference type="PROSITE" id="PS50928"/>
    </source>
</evidence>
<dbReference type="EMBL" id="AP019376">
    <property type="protein sequence ID" value="BBH87745.1"/>
    <property type="molecule type" value="Genomic_DNA"/>
</dbReference>
<dbReference type="PROSITE" id="PS50928">
    <property type="entry name" value="ABC_TM1"/>
    <property type="match status" value="1"/>
</dbReference>
<comment type="similarity">
    <text evidence="7">Belongs to the binding-protein-dependent transport system permease family.</text>
</comment>
<dbReference type="Pfam" id="PF00528">
    <property type="entry name" value="BPD_transp_1"/>
    <property type="match status" value="1"/>
</dbReference>
<dbReference type="CDD" id="cd06261">
    <property type="entry name" value="TM_PBP2"/>
    <property type="match status" value="1"/>
</dbReference>
<dbReference type="SUPFAM" id="SSF161098">
    <property type="entry name" value="MetI-like"/>
    <property type="match status" value="1"/>
</dbReference>
<evidence type="ECO:0000256" key="1">
    <source>
        <dbReference type="ARBA" id="ARBA00004651"/>
    </source>
</evidence>
<keyword evidence="3" id="KW-1003">Cell membrane</keyword>
<evidence type="ECO:0000256" key="2">
    <source>
        <dbReference type="ARBA" id="ARBA00022448"/>
    </source>
</evidence>
<reference evidence="9" key="1">
    <citation type="submission" date="2018-12" db="EMBL/GenBank/DDBJ databases">
        <title>Novel natural products biosynthetic potential of the class Ktedonobacteria.</title>
        <authorList>
            <person name="Zheng Y."/>
            <person name="Saitou A."/>
            <person name="Wang C.M."/>
            <person name="Toyoda A."/>
            <person name="Minakuchi Y."/>
            <person name="Sekiguchi Y."/>
            <person name="Ueda K."/>
            <person name="Takano H."/>
            <person name="Sakai Y."/>
            <person name="Yokota A."/>
            <person name="Yabe S."/>
        </authorList>
    </citation>
    <scope>NUCLEOTIDE SEQUENCE</scope>
    <source>
        <strain evidence="9">COM3</strain>
    </source>
</reference>
<dbReference type="Gene3D" id="1.10.3720.10">
    <property type="entry name" value="MetI-like"/>
    <property type="match status" value="1"/>
</dbReference>
<keyword evidence="2 7" id="KW-0813">Transport</keyword>
<organism evidence="9">
    <name type="scientific">Thermosporothrix sp. COM3</name>
    <dbReference type="NCBI Taxonomy" id="2490863"/>
    <lineage>
        <taxon>Bacteria</taxon>
        <taxon>Bacillati</taxon>
        <taxon>Chloroflexota</taxon>
        <taxon>Ktedonobacteria</taxon>
        <taxon>Ktedonobacterales</taxon>
        <taxon>Thermosporotrichaceae</taxon>
        <taxon>Thermosporothrix</taxon>
    </lineage>
</organism>
<comment type="subcellular location">
    <subcellularLocation>
        <location evidence="1 7">Cell membrane</location>
        <topology evidence="1 7">Multi-pass membrane protein</topology>
    </subcellularLocation>
</comment>
<gene>
    <name evidence="9" type="ORF">KTC_24960</name>
</gene>
<feature type="transmembrane region" description="Helical" evidence="7">
    <location>
        <begin position="111"/>
        <end position="133"/>
    </location>
</feature>
<protein>
    <submittedName>
        <fullName evidence="9">ABC transporter permease</fullName>
    </submittedName>
</protein>
<evidence type="ECO:0000256" key="7">
    <source>
        <dbReference type="RuleBase" id="RU363032"/>
    </source>
</evidence>
<evidence type="ECO:0000256" key="4">
    <source>
        <dbReference type="ARBA" id="ARBA00022692"/>
    </source>
</evidence>
<feature type="transmembrane region" description="Helical" evidence="7">
    <location>
        <begin position="245"/>
        <end position="266"/>
    </location>
</feature>
<keyword evidence="6 7" id="KW-0472">Membrane</keyword>
<sequence length="281" mass="32178">MRHTTLYRVSTRFIWHILLILGSFIMLYPLLWLFSSSFKPAASIQDMSLLPRSLTLDNYRTGWNALQYPFGLFLGNSLFVCIGAVAGNVLACSMAAYVFARLRFRLKRVWFALMLVTVMLPYHVLVVPQYILFLHLGWINTFLPLIVPKFLATDTFFIFLLVQFIRTIPRELDSAARIDGCNAFQLYWRIILPLSLPALATTAILTFIWTWSDFFTQLIFLNDQNTYTVSIALRAFLDNSGNTEYGALFAMSVLSLIPIIAFFFLFQRFLISGIATTGIRG</sequence>
<dbReference type="PANTHER" id="PTHR43744">
    <property type="entry name" value="ABC TRANSPORTER PERMEASE PROTEIN MG189-RELATED-RELATED"/>
    <property type="match status" value="1"/>
</dbReference>
<keyword evidence="4 7" id="KW-0812">Transmembrane</keyword>
<dbReference type="AlphaFoldDB" id="A0A455SNF6"/>